<accession>A0A3P9IY95</accession>
<dbReference type="Proteomes" id="UP000265200">
    <property type="component" value="Chromosome 1"/>
</dbReference>
<feature type="region of interest" description="Disordered" evidence="1">
    <location>
        <begin position="4857"/>
        <end position="4876"/>
    </location>
</feature>
<feature type="compositionally biased region" description="Basic and acidic residues" evidence="1">
    <location>
        <begin position="4857"/>
        <end position="4866"/>
    </location>
</feature>
<feature type="region of interest" description="Disordered" evidence="1">
    <location>
        <begin position="4510"/>
        <end position="4539"/>
    </location>
</feature>
<protein>
    <recommendedName>
        <fullName evidence="2">Death domain-containing protein</fullName>
    </recommendedName>
</protein>
<feature type="compositionally biased region" description="Polar residues" evidence="1">
    <location>
        <begin position="3235"/>
        <end position="3245"/>
    </location>
</feature>
<feature type="region of interest" description="Disordered" evidence="1">
    <location>
        <begin position="3152"/>
        <end position="3177"/>
    </location>
</feature>
<evidence type="ECO:0000313" key="3">
    <source>
        <dbReference type="Ensembl" id="ENSORLP00015024828.1"/>
    </source>
</evidence>
<feature type="region of interest" description="Disordered" evidence="1">
    <location>
        <begin position="3220"/>
        <end position="3247"/>
    </location>
</feature>
<dbReference type="InterPro" id="IPR011029">
    <property type="entry name" value="DEATH-like_dom_sf"/>
</dbReference>
<evidence type="ECO:0000313" key="4">
    <source>
        <dbReference type="Proteomes" id="UP000265200"/>
    </source>
</evidence>
<feature type="compositionally biased region" description="Polar residues" evidence="1">
    <location>
        <begin position="3801"/>
        <end position="3810"/>
    </location>
</feature>
<feature type="region of interest" description="Disordered" evidence="1">
    <location>
        <begin position="2495"/>
        <end position="2549"/>
    </location>
</feature>
<feature type="region of interest" description="Disordered" evidence="1">
    <location>
        <begin position="4304"/>
        <end position="4325"/>
    </location>
</feature>
<feature type="region of interest" description="Disordered" evidence="1">
    <location>
        <begin position="2421"/>
        <end position="2444"/>
    </location>
</feature>
<feature type="region of interest" description="Disordered" evidence="1">
    <location>
        <begin position="2334"/>
        <end position="2394"/>
    </location>
</feature>
<feature type="region of interest" description="Disordered" evidence="1">
    <location>
        <begin position="777"/>
        <end position="837"/>
    </location>
</feature>
<organism evidence="3 4">
    <name type="scientific">Oryzias latipes</name>
    <name type="common">Japanese rice fish</name>
    <name type="synonym">Japanese killifish</name>
    <dbReference type="NCBI Taxonomy" id="8090"/>
    <lineage>
        <taxon>Eukaryota</taxon>
        <taxon>Metazoa</taxon>
        <taxon>Chordata</taxon>
        <taxon>Craniata</taxon>
        <taxon>Vertebrata</taxon>
        <taxon>Euteleostomi</taxon>
        <taxon>Actinopterygii</taxon>
        <taxon>Neopterygii</taxon>
        <taxon>Teleostei</taxon>
        <taxon>Neoteleostei</taxon>
        <taxon>Acanthomorphata</taxon>
        <taxon>Ovalentaria</taxon>
        <taxon>Atherinomorphae</taxon>
        <taxon>Beloniformes</taxon>
        <taxon>Adrianichthyidae</taxon>
        <taxon>Oryziinae</taxon>
        <taxon>Oryzias</taxon>
    </lineage>
</organism>
<dbReference type="PANTHER" id="PTHR24133:SF40">
    <property type="entry name" value="ANKYRIN REPEAT DOMAIN 44"/>
    <property type="match status" value="1"/>
</dbReference>
<feature type="compositionally biased region" description="Polar residues" evidence="1">
    <location>
        <begin position="2434"/>
        <end position="2444"/>
    </location>
</feature>
<feature type="compositionally biased region" description="Low complexity" evidence="1">
    <location>
        <begin position="2524"/>
        <end position="2539"/>
    </location>
</feature>
<feature type="region of interest" description="Disordered" evidence="1">
    <location>
        <begin position="2799"/>
        <end position="2821"/>
    </location>
</feature>
<reference evidence="3" key="3">
    <citation type="submission" date="2025-08" db="UniProtKB">
        <authorList>
            <consortium name="Ensembl"/>
        </authorList>
    </citation>
    <scope>IDENTIFICATION</scope>
    <source>
        <strain evidence="3">HSOK</strain>
    </source>
</reference>
<feature type="region of interest" description="Disordered" evidence="1">
    <location>
        <begin position="5283"/>
        <end position="5312"/>
    </location>
</feature>
<dbReference type="CDD" id="cd08317">
    <property type="entry name" value="Death_ank"/>
    <property type="match status" value="1"/>
</dbReference>
<feature type="region of interest" description="Disordered" evidence="1">
    <location>
        <begin position="5849"/>
        <end position="5872"/>
    </location>
</feature>
<dbReference type="SMART" id="SM00005">
    <property type="entry name" value="DEATH"/>
    <property type="match status" value="1"/>
</dbReference>
<feature type="region of interest" description="Disordered" evidence="1">
    <location>
        <begin position="4562"/>
        <end position="4583"/>
    </location>
</feature>
<evidence type="ECO:0000259" key="2">
    <source>
        <dbReference type="PROSITE" id="PS50017"/>
    </source>
</evidence>
<feature type="region of interest" description="Disordered" evidence="1">
    <location>
        <begin position="5630"/>
        <end position="5649"/>
    </location>
</feature>
<feature type="compositionally biased region" description="Basic and acidic residues" evidence="1">
    <location>
        <begin position="2513"/>
        <end position="2523"/>
    </location>
</feature>
<feature type="region of interest" description="Disordered" evidence="1">
    <location>
        <begin position="5592"/>
        <end position="5615"/>
    </location>
</feature>
<dbReference type="Gene3D" id="1.10.533.10">
    <property type="entry name" value="Death Domain, Fas"/>
    <property type="match status" value="1"/>
</dbReference>
<feature type="region of interest" description="Disordered" evidence="1">
    <location>
        <begin position="5335"/>
        <end position="5356"/>
    </location>
</feature>
<feature type="compositionally biased region" description="Basic and acidic residues" evidence="1">
    <location>
        <begin position="5808"/>
        <end position="5817"/>
    </location>
</feature>
<feature type="compositionally biased region" description="Polar residues" evidence="1">
    <location>
        <begin position="3581"/>
        <end position="3601"/>
    </location>
</feature>
<sequence>MSDIKTTAVFTAYEERVEETGLEEGSSPIVVELFKERQEKVGGIKKDGQIESRSLEQKDRAKKDVYSVFEAKAFEETKKLSQTDTGMDGMTAMVSNLNKEAEDRHEQRLGGTCDSQEDLTKERGEHVSVKQDGKRHPPNIKKPIRKKLREFSRCSSSEGELERMSSEESLDDDAIIKKSGLSSTASMEPPASPVVVEAPIGSIKDKVKALQNKVEEEKIQKHTQGEGYEVMHSNITKTPAEVMPELPSIPKSPKSQTERLEEIMSVKELMKAFQTGQDPSKCKSGLFEHKAEHFHYDKMSTSEPTDSKQLEEVEQSLAYDPISQLQTNEHTIFHQQNDQNKPNNTYITEEMESLVKPNTEEKAPNGKKVTFAETTEYVDGGYGPQTEIADSCVLPEKESLSVKELMKMFQAERETTEITPQPLKLDALATHITATQSKETPLLEETLQEPKSHVEAQRPTTFSSTSDSILCDFRESEAPPESFVRYGSDISVFISDDNSLEKTVHFAETLPCDPVPVTPQRGEPEKSSVSVKNLLKAFQNEQEGQQTKQSLRREEQMSTQTEKASIMHQEIGDRKSDHTDLINQSQKLNTDQSPSVSEPSFAQTMQNSERLITTIETELHLLKTKSESFEGSGEVQKTEQNTSMPFQTQLSGNKNMNLEAQTVTLQKENTCESQQGSVITTFGVTIKVADKMQFDDRRISPERDKPDMPQSSLSRMQLEEPLMNIARSLSDDYQISPDRKNSEDFSSFIRAELEESPEYQLFKRRSTATDINYQLGTLGEETPIDDSDTNPESLYSSCFKDNTSSGSYKQEGLAKSSETVVQKTSRYSSEEKESSEELKPIYQMPNEMFSYQEATKEDYCVPADKENTFQASEKDKAAEDESREQRTEMAIKEESLLEICKGTKMFGQKSTAGKDIKGSLLNEELGQCLQVSPIKSQQSQKNISRDHFQETITTQETDEEIATKISAKEEKTKMDGAVLEKTLPKQDDVLESFDQKIHTKVCTSSSTFDENKKSPEAQEQTQTIAVKLGPTVPFEPPFEEDIEKMTELSTNEKNMSGMLSLLKSDLDECFSENTMTRQCQLEDDLVDERHIEVRLPSKHLQDNVLKEVHENWQSSESQFEKPPTEQQSETTFKQVCLEGDAFHQNSTNRKNISGILSLTEHSEDKVVNELLEKVEVSIKEKAQSTVSDTLFQQVLVEREVYYKSSTTEKTMSAVLSHLSSDLDEYLKERPVVRQTLSEHDFIHESYKETKLTTNDLDDKEGGDASDYAETDEVGVAQVAQRAASETLFQANVIKRQDQSEHIKGKRNMSGVLSHLSSDLDDYLKERPVVRQTLSEHDFIHESYKETKLTTNDLDDKEGGDASDYAESDEVCVAQVAQRSVSETLFQENIIERHDQSEHIKSEKNMSGVLSHLSSDLDEYLKERPVVRQTLSEHDFIHESYKETKLTTNDLDDKEGGDASDYAESDEVGVAQVAQRSVSETLFQENVIERHDQSEHINGEKNMSGVLSHLSSDLDEYLKERPVVRQTLSEHDFIHESYKETKLTTNDLDDKEEGDAIDYAETDEVCVAQVAQRSVSETLFRENIIKRQDQSEHIKSEKNMSGVLSHLSSDLDEYLKERPVVRQTLSEQDLIHESYKETKLTTNDLEDKEGGDASVYPETDEVGVAQCAQRSVSETLFQENVIERHDQSEHIKGEKNMSGVLSHLSSDLDEYLKERPVVRQTLSEQDLIHESYKETKLTTNDLDDKEGGDASDYAETDEVGVAQVAQRSVSETLFQENVIERHDQSEHINGEKNMSGVLSHLSSDLDEYLKERPVVRQTLSEQDLIHESYKETKLSTNDLDDKEEGDAIDYAETDEVGVAQVAQRSVSETLFRENIIKRQDQSEHIKSEKNMSGVLSHLSSDLDEYLKERPVFRQTVSEQDVIHEIYKETKLTTNDLDDKIGQDSSECLETNKTVIEGEAHGSAFETLFQQVTERHVLCEQITTENTMSDMQSHLTGDLDRYLKERPIIKKNITESNVVEEICTKTILAVGNVEDKVAEVTCETLEPDKVAVDELSQSSISDIPFDQIVIEGKLHHQQSEKDMTGILSLLRMDLDVNLKEKPLNLERCADESLIHNECQETFLKCDNIETQMEKELNEDPDTDVVEVEELVAGLVADNVLQQVSAKTQAQDECSPIEKNMSNVVSLLSKPDKPETKASHPFEELFHETFKETTQPEDCKIEQDMVSSKTYRSDSGDLNKTMFKEIERQTYVDEDDGCNIESCETWEVDTSFRKSALYTHSTEETVNNSKSYATLYDDEVDVSVDGFHSVHKTQEPSSYVALQRPAGLENLTCMPFDEPDKDLFNQDSLESSPVLEDQSSKKSPDSIEPSPTKDSPCQDSLESSPTQTKDAQIHEPSKTAVYEDYASQLKACFPYETCVYTDTCEDEKENTPRIPLTDSTDGTSYGNMCSIESLESRQKSVSADDGKDEITSKQFTPEEEMFKMAVKIKMFEEMEQESKVKTEIHEDSTSASYGDAYKDDDRDLRSDSIAYSSSQAIQRSSSETSETHPQHEKMDNLCFKAETVDQSQQRTTQSADILLYSTTPCKEKTDGDREDAPTLLAKKGSEILKDKTTPMIYTVTEKHLSGFVANESPMMTQSSGFVSESQTTACTTEVEEVKEQKYPGQKTPEKYPDQATNSERSPNPFQFQEGKLFEMTRGGAIDMTRRTFDDRGEGFGFFHFGEHQMEEDSPEEFVEDFTKSCQRTDSKPGAKSILTDFQLVSPSAARSFTTTHIEAGDMEGLGLGYLDTTVADLQSDTMAATQLDAEKPFLESSSSDDDDLDDEEDQCSVIEMTFSAAHFDTLGNDQDSPQPIIPGSSISESMKVKDLQVSVLEAVNTKAERKWKSDRKTRSEGGDIEKQFYRKGQSYSDCSQSTGMYEFSPSKLTPLMQEKLEACSPLQKALPHLDATEKSVRSSFETDNRSSSSHKSSDSVVFTYDTQASHGSDSDSNQLPVKHPSCGAEDVFESRATWDDTVETQMQRIVDDQTPEHTPVYWQDNADRKEETLTIIADLLGFSWTELAKELEFSEDDIQLVRTQNPSSLQEQSHALLQRWVEREGKHATEDCLIRRLTKINRMDIVHLIETQMNKSVQEQTSRTYAEIEKTLDHSEVSVALSSVQQDTDSPRIVRRIESDGRPPPAVSEEDLSVASLLDIPSWAEPTGHIHSESMHGDLLEDVEITHELSPNLWNPEDDASKEHASYNTSDEQVSTRPIIKEASMRSKERQISEPQVNLQQDCSNVEGHFIKCPQGGPPHKSGCSQTKPWKLNACRDDQSQSHDSSISIRDFSVSLSESEKVEIDFSELSDRFSCTPHLRRGAAARRIVKKISKLSPSCLKSQDREPDLLLTEGDTHLQNSRLSQRSSDEVEAQFHKELKDHNIPHASGVEMGLKAVKMGKEKKPKAQLKNDGNRKRIPFIDDDDDDTQQTIPMNVPAQYSLINPKQLEPTKTILPNRHAYSSPFCMDCDSAYANYRCGHNSGIECLKSISTLPEYNPLPPVSFTSEELWGSFLPVCEKRFFTANEWPLNSKMSRQLSPESVMLAGDCRATTPDSPQTMEDNDTTMSDQWSSTKLPQNNELHICENKNLFSQKYLNAAAPDTNIKRERRDLSPLSLEFKNDEILSEGVTFDRTTTSPDLVGSIGGLERECRPFSPESQSSQCSFSFLELLYSESSRAQLRRQYCNYFLQYSEEDSAYPPPICDSFLLNEVMLPYNTSKKELKDSDYGISQFEQYVIPNENLLPDFSDSYSKCQDYVCMESCINTQSSIDSFSGEKSTNTSESLKHHVNTNRLPTDDSTKTNVYSDESSGGNGKKGEFHFKPDLEPTTSYLSYWYSKLEPCSSKVTFSEVPGADLEITEKSELRDKETSVDTINESVKRNLYSALKSQQKTTETYPTAHDQPKETMVFTLVERRKYSLEFPYEIDSKSDNNIVPIDKSSTVTTYTQSGVGKTTIQKSEAKRHSNSSSRDTQCSEKTVHSSLLLCVNRPLTYAQVVKGFVNEKKDKPIHYLPTLEGNGDLETEKKHYLSFTHSAFSESQTQCKVSYLESWLTDIRPESPDSQSECRPLSPDSPVPDFTCIHVDYTLEKSEQRSFTPQSTLSDWEGTDLCLESLFDQIRPESPQSVLSNRELDQIFSSRAVSPESVASSLDFSHLQKWLEDFRASSPESAASVEKPTLNIDMSVAPILDLHCNYYLQYLENSPLSPSLSLSNEADLEFSLHNLFDENRADSPNSHSSDRDTKHLEITLPTTSSQTLTSRPLTYAEVVKRAAGKKGAESVLSSRSLELKEDSEPSVLSQTEHSLSYLENWLTDIRTESPDSQSECRPLSPDSPVPEFTCTHVDYTLEKSEQRSFTPQSTLSDWEGTDLCLESLFDQIRPESPQSVLSNRELDQIFSSRALSPESVASSLDFSHLQKWLEDFRASSPESAASVEKHTLNTDVSVAPILDLHCNYYLQYLENSPLSPSLSLSNEADLEFSLHNLLDENRADSPNSHSSDRDTKHLEITLPTTSSQTLTSRPLTYAEVVKRAAGKKGAESVLSSRSLELKEDSEPSVLSQTEHSLSYLENWLTDIRTESPDSQSECRPLSPDSPVPEFTCTHVDYTLEKSEQRSFTPQSTLSDWEGTDLCLESLFDQIRPESPQSVLSNRELDQIFSSRALSQESVASSLDFSHLQKWLEDFRASSPESAASVEKHTLNTDVSVAPILDLHCNYYLQYSENKPLSPSLSLSNEADLDFSLHNLFDENRADSPNSHSSDLNSKHLEITLPTSSQTLTSRPLTYADVVKRAAGKKGAESVLSSRSLELKEDSEPSVPSQTQHSLSYLENWLTDIRTESPDSQDECRPLSPDSPVPEFTCTHVDYTMEKSEQRSFTPQSTLSDWEGTDLCLESLFDQIRPESPQSVLSNRELDQIFSSRALSPESVASSLDFSHLQKWLEDFRASSPESAASVEKPTLNIDMSVAPILDLHCNYYLQYLENSPLSPSLSLSNEADLEFSLHNLFDENRADSPNSHSSDRDTKHLEITLPTTSSQTLTSRPLTYAEVVKRAAGKKGAESVLSSRSLELKEDSEPSVLSQTEHSLSYLENWLTDIRTESPDSQSECRPLSPDSPVPEFTCTHVDYTLEKSEQRSFTPQSTLSDWEGTDLCLESLFDQIRPESPQSVLSNRELDQIFSSRALSPESVASSLDFSHLQKWLEDFRASSPESAASVEKHTLNTDVSVAPILDLHCNYYLQYLENSPLSPSLSLSNEADLEFSLHNLLDENRADSPNSHSSDRDTKHLEITLPTTSSQTLTSRPLTYAEVVKRAAGKKGAESVLSSRSLELKEDSEPSVLSQTEHSLSYLENWLTDIRTESPDSQSECRPLSPDSPVPEFTCTHVDYTLEKSEQRSFTPQSTLSDWEGTDLCLESLFDQIRPESPQSVLSNRELDQIFSSRALSQESVASSLDFSHLQKWLEDFRASSPESAASVEKHTLNTDVSVAPILDLHCNYYLQYSENKPLSPSLSLSNEADLDFSLHNLFDENRADSPNSHSSDLNSKHLEITLPTSSQTLTSRPLTYADVVKRAAGKKGAESVLSSRSLELKEDSEPSVPSQTQHSLSYLENWLTDIRTESPDSQDECRPLSPDSPVPEFTCTHVDYTMEKSEQRSFTPQSTLSDWEGTDLCLESLFDQIRPESPQSVLSNRELDQIFSSRALSPESVASSLDFSHLQKWLEDFRASSPESAASVEKHTLNTDVSVAPILDLHCNYYLQYLENSPLSPSLSLSNEADLEFSLHNLFDENRADSPNSHSSDRDTKHLEITLPTSSQTLTSRPLTYADVVKRAAGKKGAESVLSSRSLELKEDSEPSVPSQTQHSLSYLENWLTDIRTESPDSQNECRPLSPDSPVPEFTCTHVDYTMEKSEQRSFTPQSTLSDWESTDMCFESLFDQIRPESPQSVLSNLELDQIFSSRALSLEFVASSLDFSHLQKWLEDFRASSPESAASVEKHTLNTDVSVAPILDLHCNYYLQYSENKPLSPSLSLSNEADLDFSLHNLFDENRADSPNSHSSDLDSKHLEITLPTTSSQTLTSRPLTYAEVVKRAAGKKGAESVLSSRSLELKEDSEPSVPSQTQHSLFFLENWLTDIRTESPDSQSECRPLSPDSPVPDFTCIHVDYTLEKSEQRSFTPQSTLSDWEGTDLCLESLFDQIRPESPQSVLSNRELDQIFSSRAVSPESVASSLDFSHLQKWLEDFRASSPESAASVEKHTLNTDVSVAPILDLHCNYYLQYSENKPLSPSLSLSNEADLHFSLHNLIDENRADSPNSHSSDLDTKHLEITLPTTSSQTLTSRLLTYAEVVKRAAGKKGAESVLSSRSLELKEDSEPSVPSQTQHSLFYLENCLTDIRTESPDSQSECRPFSPDSPVPEFTCTHVDYTLEKSEQRSFTPQSTLSDWEGSDLCLESLFDQIRPESPQSVLSNLELDQIFSSRALSPESVASSLDFSHLQKWLEDFRASSPESAASVEKHTLNTDVSVAPILDLHCNYYLQYSENKPLSPPLSLSNEADLDFSLHNLFDENRADSPNSHSSDLD</sequence>
<proteinExistence type="predicted"/>
<feature type="region of interest" description="Disordered" evidence="1">
    <location>
        <begin position="2943"/>
        <end position="2968"/>
    </location>
</feature>
<feature type="compositionally biased region" description="Acidic residues" evidence="1">
    <location>
        <begin position="2811"/>
        <end position="2821"/>
    </location>
</feature>
<dbReference type="FunFam" id="1.10.533.10:FF:000002">
    <property type="entry name" value="Ankyrin-3 isoform 2"/>
    <property type="match status" value="1"/>
</dbReference>
<feature type="compositionally biased region" description="Basic and acidic residues" evidence="1">
    <location>
        <begin position="828"/>
        <end position="837"/>
    </location>
</feature>
<feature type="compositionally biased region" description="Basic and acidic residues" evidence="1">
    <location>
        <begin position="4520"/>
        <end position="4529"/>
    </location>
</feature>
<feature type="region of interest" description="Disordered" evidence="1">
    <location>
        <begin position="3978"/>
        <end position="4000"/>
    </location>
</feature>
<dbReference type="Pfam" id="PF00531">
    <property type="entry name" value="Death"/>
    <property type="match status" value="1"/>
</dbReference>
<feature type="compositionally biased region" description="Basic and acidic residues" evidence="1">
    <location>
        <begin position="5630"/>
        <end position="5639"/>
    </location>
</feature>
<feature type="region of interest" description="Disordered" evidence="1">
    <location>
        <begin position="4819"/>
        <end position="4842"/>
    </location>
</feature>
<feature type="region of interest" description="Disordered" evidence="1">
    <location>
        <begin position="98"/>
        <end position="173"/>
    </location>
</feature>
<feature type="compositionally biased region" description="Basic and acidic residues" evidence="1">
    <location>
        <begin position="3158"/>
        <end position="3170"/>
    </location>
</feature>
<feature type="compositionally biased region" description="Polar residues" evidence="1">
    <location>
        <begin position="2369"/>
        <end position="2387"/>
    </location>
</feature>
<feature type="compositionally biased region" description="Basic and acidic residues" evidence="1">
    <location>
        <begin position="2652"/>
        <end position="2669"/>
    </location>
</feature>
<dbReference type="SUPFAM" id="SSF47986">
    <property type="entry name" value="DEATH domain"/>
    <property type="match status" value="1"/>
</dbReference>
<dbReference type="PROSITE" id="PS50017">
    <property type="entry name" value="DEATH_DOMAIN"/>
    <property type="match status" value="1"/>
</dbReference>
<feature type="compositionally biased region" description="Basic and acidic residues" evidence="1">
    <location>
        <begin position="5293"/>
        <end position="5302"/>
    </location>
</feature>
<feature type="region of interest" description="Disordered" evidence="1">
    <location>
        <begin position="5077"/>
        <end position="5098"/>
    </location>
</feature>
<feature type="compositionally biased region" description="Polar residues" evidence="1">
    <location>
        <begin position="2671"/>
        <end position="2682"/>
    </location>
</feature>
<feature type="compositionally biased region" description="Basic and acidic residues" evidence="1">
    <location>
        <begin position="2495"/>
        <end position="2505"/>
    </location>
</feature>
<feature type="region of interest" description="Disordered" evidence="1">
    <location>
        <begin position="5799"/>
        <end position="5823"/>
    </location>
</feature>
<feature type="domain" description="Death" evidence="2">
    <location>
        <begin position="3038"/>
        <end position="3122"/>
    </location>
</feature>
<dbReference type="Ensembl" id="ENSORLT00015006935.1">
    <property type="protein sequence ID" value="ENSORLP00015024828.1"/>
    <property type="gene ID" value="ENSORLG00015005614.1"/>
</dbReference>
<dbReference type="InterPro" id="IPR052391">
    <property type="entry name" value="E3_Ligase-Neurotoxin"/>
</dbReference>
<feature type="compositionally biased region" description="Polar residues" evidence="1">
    <location>
        <begin position="790"/>
        <end position="808"/>
    </location>
</feature>
<feature type="compositionally biased region" description="Basic residues" evidence="1">
    <location>
        <begin position="136"/>
        <end position="148"/>
    </location>
</feature>
<feature type="region of interest" description="Disordered" evidence="1">
    <location>
        <begin position="2651"/>
        <end position="2682"/>
    </location>
</feature>
<feature type="region of interest" description="Disordered" evidence="1">
    <location>
        <begin position="3430"/>
        <end position="3457"/>
    </location>
</feature>
<feature type="region of interest" description="Disordered" evidence="1">
    <location>
        <begin position="3801"/>
        <end position="3848"/>
    </location>
</feature>
<feature type="region of interest" description="Disordered" evidence="1">
    <location>
        <begin position="5115"/>
        <end position="5134"/>
    </location>
</feature>
<dbReference type="InterPro" id="IPR000488">
    <property type="entry name" value="Death_dom"/>
</dbReference>
<reference evidence="3 4" key="2">
    <citation type="submission" date="2017-04" db="EMBL/GenBank/DDBJ databases">
        <title>CpG methylation of centromeres and impact of large insertions on vertebrate speciation.</title>
        <authorList>
            <person name="Ichikawa K."/>
            <person name="Yoshimura J."/>
            <person name="Morishita S."/>
        </authorList>
    </citation>
    <scope>NUCLEOTIDE SEQUENCE</scope>
    <source>
        <strain evidence="3 4">HSOK</strain>
    </source>
</reference>
<feature type="compositionally biased region" description="Basic and acidic residues" evidence="1">
    <location>
        <begin position="99"/>
        <end position="108"/>
    </location>
</feature>
<feature type="compositionally biased region" description="Polar residues" evidence="1">
    <location>
        <begin position="3828"/>
        <end position="3837"/>
    </location>
</feature>
<dbReference type="GO" id="GO:0007165">
    <property type="term" value="P:signal transduction"/>
    <property type="evidence" value="ECO:0007669"/>
    <property type="project" value="InterPro"/>
</dbReference>
<feature type="region of interest" description="Disordered" evidence="1">
    <location>
        <begin position="6365"/>
        <end position="6386"/>
    </location>
</feature>
<reference evidence="3" key="4">
    <citation type="submission" date="2025-09" db="UniProtKB">
        <authorList>
            <consortium name="Ensembl"/>
        </authorList>
    </citation>
    <scope>IDENTIFICATION</scope>
    <source>
        <strain evidence="3">HSOK</strain>
    </source>
</reference>
<feature type="region of interest" description="Disordered" evidence="1">
    <location>
        <begin position="3580"/>
        <end position="3601"/>
    </location>
</feature>
<feature type="compositionally biased region" description="Basic and acidic residues" evidence="1">
    <location>
        <begin position="118"/>
        <end position="135"/>
    </location>
</feature>
<reference key="1">
    <citation type="journal article" date="2007" name="Nature">
        <title>The medaka draft genome and insights into vertebrate genome evolution.</title>
        <authorList>
            <person name="Kasahara M."/>
            <person name="Naruse K."/>
            <person name="Sasaki S."/>
            <person name="Nakatani Y."/>
            <person name="Qu W."/>
            <person name="Ahsan B."/>
            <person name="Yamada T."/>
            <person name="Nagayasu Y."/>
            <person name="Doi K."/>
            <person name="Kasai Y."/>
            <person name="Jindo T."/>
            <person name="Kobayashi D."/>
            <person name="Shimada A."/>
            <person name="Toyoda A."/>
            <person name="Kuroki Y."/>
            <person name="Fujiyama A."/>
            <person name="Sasaki T."/>
            <person name="Shimizu A."/>
            <person name="Asakawa S."/>
            <person name="Shimizu N."/>
            <person name="Hashimoto S."/>
            <person name="Yang J."/>
            <person name="Lee Y."/>
            <person name="Matsushima K."/>
            <person name="Sugano S."/>
            <person name="Sakaizumi M."/>
            <person name="Narita T."/>
            <person name="Ohishi K."/>
            <person name="Haga S."/>
            <person name="Ohta F."/>
            <person name="Nomoto H."/>
            <person name="Nogata K."/>
            <person name="Morishita T."/>
            <person name="Endo T."/>
            <person name="Shin-I T."/>
            <person name="Takeda H."/>
            <person name="Morishita S."/>
            <person name="Kohara Y."/>
        </authorList>
    </citation>
    <scope>NUCLEOTIDE SEQUENCE [LARGE SCALE GENOMIC DNA]</scope>
    <source>
        <strain>Hd-rR</strain>
    </source>
</reference>
<evidence type="ECO:0000256" key="1">
    <source>
        <dbReference type="SAM" id="MobiDB-lite"/>
    </source>
</evidence>
<feature type="compositionally biased region" description="Basic and acidic residues" evidence="1">
    <location>
        <begin position="2943"/>
        <end position="2957"/>
    </location>
</feature>
<name>A0A3P9IY95_ORYLA</name>
<dbReference type="PANTHER" id="PTHR24133">
    <property type="entry name" value="ANKYRIN DOMAIN-CONTAINING"/>
    <property type="match status" value="1"/>
</dbReference>